<evidence type="ECO:0000313" key="3">
    <source>
        <dbReference type="EMBL" id="QIQ01948.1"/>
    </source>
</evidence>
<dbReference type="NCBIfam" id="TIGR03086">
    <property type="entry name" value="TIGR03086 family metal-binding protein"/>
    <property type="match status" value="1"/>
</dbReference>
<dbReference type="Proteomes" id="UP000501179">
    <property type="component" value="Chromosome"/>
</dbReference>
<evidence type="ECO:0000259" key="2">
    <source>
        <dbReference type="Pfam" id="PF11716"/>
    </source>
</evidence>
<protein>
    <submittedName>
        <fullName evidence="3">TIGR03086 family protein</fullName>
    </submittedName>
</protein>
<dbReference type="SUPFAM" id="SSF109854">
    <property type="entry name" value="DinB/YfiT-like putative metalloenzymes"/>
    <property type="match status" value="1"/>
</dbReference>
<evidence type="ECO:0000313" key="4">
    <source>
        <dbReference type="Proteomes" id="UP000501179"/>
    </source>
</evidence>
<dbReference type="KEGG" id="slia:HA039_06250"/>
<proteinExistence type="predicted"/>
<reference evidence="3 4" key="1">
    <citation type="submission" date="2020-03" db="EMBL/GenBank/DDBJ databases">
        <title>A novel species.</title>
        <authorList>
            <person name="Gao J."/>
        </authorList>
    </citation>
    <scope>NUCLEOTIDE SEQUENCE [LARGE SCALE GENOMIC DNA]</scope>
    <source>
        <strain evidence="3 4">QMT-12</strain>
    </source>
</reference>
<dbReference type="GO" id="GO:0046872">
    <property type="term" value="F:metal ion binding"/>
    <property type="evidence" value="ECO:0007669"/>
    <property type="project" value="InterPro"/>
</dbReference>
<dbReference type="Pfam" id="PF11716">
    <property type="entry name" value="MDMPI_N"/>
    <property type="match status" value="1"/>
</dbReference>
<organism evidence="3 4">
    <name type="scientific">Streptomyces liangshanensis</name>
    <dbReference type="NCBI Taxonomy" id="2717324"/>
    <lineage>
        <taxon>Bacteria</taxon>
        <taxon>Bacillati</taxon>
        <taxon>Actinomycetota</taxon>
        <taxon>Actinomycetes</taxon>
        <taxon>Kitasatosporales</taxon>
        <taxon>Streptomycetaceae</taxon>
        <taxon>Streptomyces</taxon>
    </lineage>
</organism>
<dbReference type="InterPro" id="IPR034660">
    <property type="entry name" value="DinB/YfiT-like"/>
</dbReference>
<dbReference type="NCBIfam" id="TIGR03083">
    <property type="entry name" value="maleylpyruvate isomerase family mycothiol-dependent enzyme"/>
    <property type="match status" value="1"/>
</dbReference>
<gene>
    <name evidence="3" type="ORF">HA039_06250</name>
</gene>
<accession>A0A6G9GUL4</accession>
<dbReference type="RefSeq" id="WP_167024960.1">
    <property type="nucleotide sequence ID" value="NZ_CP050177.1"/>
</dbReference>
<dbReference type="Gene3D" id="1.20.120.450">
    <property type="entry name" value="dinb family like domain"/>
    <property type="match status" value="1"/>
</dbReference>
<dbReference type="InterPro" id="IPR017517">
    <property type="entry name" value="Maleyloyr_isom"/>
</dbReference>
<dbReference type="InterPro" id="IPR017520">
    <property type="entry name" value="CHP03086"/>
</dbReference>
<feature type="region of interest" description="Disordered" evidence="1">
    <location>
        <begin position="1"/>
        <end position="25"/>
    </location>
</feature>
<feature type="domain" description="Mycothiol-dependent maleylpyruvate isomerase metal-binding" evidence="2">
    <location>
        <begin position="29"/>
        <end position="152"/>
    </location>
</feature>
<dbReference type="InterPro" id="IPR024344">
    <property type="entry name" value="MDMPI_metal-binding"/>
</dbReference>
<sequence>MDTDTSTTAGADLGPGTGPAEPGPVDLGPVCRATARVAAGIPDELLDGPTPCPAYTVRGMLAHLAGLTIAFRDAAGKKSGPTTDTAPEPGSVPELAEGWRALLPRQLDELAEAWRDPAAWEGATRVGGVDLPGGVAGVVALDEVLVHGWDLARATGQGYEADEAGLWAAYGMLAAPRPAEGIFAPPVAVPQDAPLLDRVIGLSGRRPDWRPGE</sequence>
<dbReference type="AlphaFoldDB" id="A0A6G9GUL4"/>
<name>A0A6G9GUL4_9ACTN</name>
<keyword evidence="4" id="KW-1185">Reference proteome</keyword>
<evidence type="ECO:0000256" key="1">
    <source>
        <dbReference type="SAM" id="MobiDB-lite"/>
    </source>
</evidence>
<dbReference type="EMBL" id="CP050177">
    <property type="protein sequence ID" value="QIQ01948.1"/>
    <property type="molecule type" value="Genomic_DNA"/>
</dbReference>